<gene>
    <name evidence="1" type="ORF">KKC1_16110</name>
</gene>
<dbReference type="AlphaFoldDB" id="A0A1Z5HSX8"/>
<name>A0A1Z5HSX8_9FIRM</name>
<keyword evidence="2" id="KW-1185">Reference proteome</keyword>
<accession>A0A1Z5HSX8</accession>
<reference evidence="2" key="1">
    <citation type="journal article" date="2017" name="Appl. Environ. Microbiol.">
        <title>Genomic analysis of Calderihabitans maritimus KKC1, a thermophilic hydrogenogenic carboxydotrophic bacterium isolated from marine sediment.</title>
        <authorList>
            <person name="Omae K."/>
            <person name="Yoneda Y."/>
            <person name="Fukuyama Y."/>
            <person name="Yoshida T."/>
            <person name="Sako Y."/>
        </authorList>
    </citation>
    <scope>NUCLEOTIDE SEQUENCE [LARGE SCALE GENOMIC DNA]</scope>
    <source>
        <strain evidence="2">KKC1</strain>
    </source>
</reference>
<evidence type="ECO:0000313" key="1">
    <source>
        <dbReference type="EMBL" id="GAW92457.1"/>
    </source>
</evidence>
<dbReference type="EMBL" id="BDGJ01000081">
    <property type="protein sequence ID" value="GAW92457.1"/>
    <property type="molecule type" value="Genomic_DNA"/>
</dbReference>
<organism evidence="1 2">
    <name type="scientific">Calderihabitans maritimus</name>
    <dbReference type="NCBI Taxonomy" id="1246530"/>
    <lineage>
        <taxon>Bacteria</taxon>
        <taxon>Bacillati</taxon>
        <taxon>Bacillota</taxon>
        <taxon>Clostridia</taxon>
        <taxon>Neomoorellales</taxon>
        <taxon>Calderihabitantaceae</taxon>
        <taxon>Calderihabitans</taxon>
    </lineage>
</organism>
<dbReference type="Proteomes" id="UP000197032">
    <property type="component" value="Unassembled WGS sequence"/>
</dbReference>
<protein>
    <submittedName>
        <fullName evidence="1">Uncharacterized protein</fullName>
    </submittedName>
</protein>
<proteinExistence type="predicted"/>
<evidence type="ECO:0000313" key="2">
    <source>
        <dbReference type="Proteomes" id="UP000197032"/>
    </source>
</evidence>
<sequence length="42" mass="4912">MESYYKYGNSNRYIIVGEGIYPARDPGPEQRELFTEKLLALE</sequence>
<comment type="caution">
    <text evidence="1">The sequence shown here is derived from an EMBL/GenBank/DDBJ whole genome shotgun (WGS) entry which is preliminary data.</text>
</comment>